<feature type="domain" description="DUF1330" evidence="1">
    <location>
        <begin position="12"/>
        <end position="89"/>
    </location>
</feature>
<proteinExistence type="predicted"/>
<evidence type="ECO:0000259" key="1">
    <source>
        <dbReference type="Pfam" id="PF07045"/>
    </source>
</evidence>
<reference evidence="3" key="1">
    <citation type="submission" date="2016-11" db="EMBL/GenBank/DDBJ databases">
        <authorList>
            <person name="Varghese N."/>
            <person name="Submissions S."/>
        </authorList>
    </citation>
    <scope>NUCLEOTIDE SEQUENCE [LARGE SCALE GENOMIC DNA]</scope>
    <source>
        <strain evidence="3">DSM 22623</strain>
    </source>
</reference>
<dbReference type="STRING" id="570521.SAMN04488508_10781"/>
<dbReference type="EMBL" id="FQYP01000007">
    <property type="protein sequence ID" value="SHJ28766.1"/>
    <property type="molecule type" value="Genomic_DNA"/>
</dbReference>
<dbReference type="Gene3D" id="3.30.70.100">
    <property type="match status" value="1"/>
</dbReference>
<evidence type="ECO:0000313" key="2">
    <source>
        <dbReference type="EMBL" id="SHJ28766.1"/>
    </source>
</evidence>
<gene>
    <name evidence="2" type="ORF">SAMN04488508_10781</name>
</gene>
<evidence type="ECO:0000313" key="3">
    <source>
        <dbReference type="Proteomes" id="UP000184432"/>
    </source>
</evidence>
<organism evidence="2 3">
    <name type="scientific">Aquimarina spongiae</name>
    <dbReference type="NCBI Taxonomy" id="570521"/>
    <lineage>
        <taxon>Bacteria</taxon>
        <taxon>Pseudomonadati</taxon>
        <taxon>Bacteroidota</taxon>
        <taxon>Flavobacteriia</taxon>
        <taxon>Flavobacteriales</taxon>
        <taxon>Flavobacteriaceae</taxon>
        <taxon>Aquimarina</taxon>
    </lineage>
</organism>
<dbReference type="Pfam" id="PF07045">
    <property type="entry name" value="DUF1330"/>
    <property type="match status" value="1"/>
</dbReference>
<dbReference type="Proteomes" id="UP000184432">
    <property type="component" value="Unassembled WGS sequence"/>
</dbReference>
<dbReference type="RefSeq" id="WP_073317893.1">
    <property type="nucleotide sequence ID" value="NZ_FQYP01000007.1"/>
</dbReference>
<dbReference type="InterPro" id="IPR011008">
    <property type="entry name" value="Dimeric_a/b-barrel"/>
</dbReference>
<dbReference type="OrthoDB" id="1163825at2"/>
<dbReference type="AlphaFoldDB" id="A0A1M6I2V9"/>
<name>A0A1M6I2V9_9FLAO</name>
<dbReference type="InterPro" id="IPR010753">
    <property type="entry name" value="DUF1330"/>
</dbReference>
<sequence length="100" mass="11124">MNNEKVIMIVSAQINPNQKEALDGYLEAAAPMFKAAGGTPINKYKIEGQLVGSHPTSLVSIMEFPSQESLLKVFESEDYKFILPLRDKAFLNLDVYISES</sequence>
<protein>
    <submittedName>
        <fullName evidence="2">Uncharacterized conserved protein, DUF1330 family</fullName>
    </submittedName>
</protein>
<accession>A0A1M6I2V9</accession>
<dbReference type="SUPFAM" id="SSF54909">
    <property type="entry name" value="Dimeric alpha+beta barrel"/>
    <property type="match status" value="1"/>
</dbReference>
<keyword evidence="3" id="KW-1185">Reference proteome</keyword>